<name>A0ABW3HA04_9SPHN</name>
<protein>
    <submittedName>
        <fullName evidence="2">DUF1834 family protein</fullName>
    </submittedName>
</protein>
<comment type="caution">
    <text evidence="2">The sequence shown here is derived from an EMBL/GenBank/DDBJ whole genome shotgun (WGS) entry which is preliminary data.</text>
</comment>
<keyword evidence="3" id="KW-1185">Reference proteome</keyword>
<proteinExistence type="predicted"/>
<accession>A0ABW3HA04</accession>
<evidence type="ECO:0000313" key="3">
    <source>
        <dbReference type="Proteomes" id="UP001596977"/>
    </source>
</evidence>
<reference evidence="3" key="1">
    <citation type="journal article" date="2019" name="Int. J. Syst. Evol. Microbiol.">
        <title>The Global Catalogue of Microorganisms (GCM) 10K type strain sequencing project: providing services to taxonomists for standard genome sequencing and annotation.</title>
        <authorList>
            <consortium name="The Broad Institute Genomics Platform"/>
            <consortium name="The Broad Institute Genome Sequencing Center for Infectious Disease"/>
            <person name="Wu L."/>
            <person name="Ma J."/>
        </authorList>
    </citation>
    <scope>NUCLEOTIDE SEQUENCE [LARGE SCALE GENOMIC DNA]</scope>
    <source>
        <strain evidence="3">CCUG 62982</strain>
    </source>
</reference>
<dbReference type="Proteomes" id="UP001596977">
    <property type="component" value="Unassembled WGS sequence"/>
</dbReference>
<dbReference type="RefSeq" id="WP_264943640.1">
    <property type="nucleotide sequence ID" value="NZ_JAPDRA010000003.1"/>
</dbReference>
<evidence type="ECO:0000313" key="2">
    <source>
        <dbReference type="EMBL" id="MFD0946267.1"/>
    </source>
</evidence>
<evidence type="ECO:0000256" key="1">
    <source>
        <dbReference type="SAM" id="MobiDB-lite"/>
    </source>
</evidence>
<dbReference type="InterPro" id="IPR014972">
    <property type="entry name" value="Phage_Mu_Gp37"/>
</dbReference>
<feature type="region of interest" description="Disordered" evidence="1">
    <location>
        <begin position="188"/>
        <end position="222"/>
    </location>
</feature>
<sequence length="222" mass="23959">MIAAIELAILARLKALSDAGTLPWRWRTLATYPEDFDALLESQAEIRTPAAWVTFAGWDSSYLTGDGAMIVEGAQFGVMIADENRRPSEQHQRHGGPDPASEPGSYRLLAAAASALANQTLGLDLVKPLLPGAVRLVRPTEAIQRRKLSMYAIQLSCDFAMAVAEDGETDPAALETLHVNWDVPVFADPAPVDREPGAPGTQLPDDFHADATDTIALNQEED</sequence>
<gene>
    <name evidence="2" type="ORF">ACFQ1E_07965</name>
</gene>
<dbReference type="Pfam" id="PF08873">
    <property type="entry name" value="Phage_Mu_Gp37"/>
    <property type="match status" value="1"/>
</dbReference>
<dbReference type="EMBL" id="JBHTJG010000003">
    <property type="protein sequence ID" value="MFD0946267.1"/>
    <property type="molecule type" value="Genomic_DNA"/>
</dbReference>
<organism evidence="2 3">
    <name type="scientific">Sphingomonas canadensis</name>
    <dbReference type="NCBI Taxonomy" id="1219257"/>
    <lineage>
        <taxon>Bacteria</taxon>
        <taxon>Pseudomonadati</taxon>
        <taxon>Pseudomonadota</taxon>
        <taxon>Alphaproteobacteria</taxon>
        <taxon>Sphingomonadales</taxon>
        <taxon>Sphingomonadaceae</taxon>
        <taxon>Sphingomonas</taxon>
    </lineage>
</organism>